<name>A0A1Q2C7Z6_ANAHA</name>
<evidence type="ECO:0000313" key="4">
    <source>
        <dbReference type="Proteomes" id="UP000188159"/>
    </source>
</evidence>
<sequence>MKKRVISGMIFCFLISCLITGCETKKKVVTATKQSNDTKKDSVATEENSEDKTYSVGEAVTVQGEKTKLEFTITDYGSFYNGHSPAMIYIKYHAKNLGKNAEIIGQNNFSIYADDYAVNNTTLEDSMYGPTSDDVELASGKMANGIFFAQVDTEEVATLEVKINDQKTYVLQHRKSGNLQNTESQDTENNNSNDDYDDTSDTDDSEYILPNSDSEYVSTDEIDELSARDKRLAINEIYARHGRKFDNAEIREYFESQSWYDGTIDAEDFDESVLNKYEQANIKKIADSQ</sequence>
<dbReference type="Proteomes" id="UP000188159">
    <property type="component" value="Chromosome"/>
</dbReference>
<dbReference type="Gene3D" id="1.20.58.1690">
    <property type="match status" value="1"/>
</dbReference>
<feature type="domain" description="YARHG" evidence="2">
    <location>
        <begin position="205"/>
        <end position="288"/>
    </location>
</feature>
<dbReference type="Pfam" id="PF13308">
    <property type="entry name" value="YARHG"/>
    <property type="match status" value="1"/>
</dbReference>
<reference evidence="3 4" key="1">
    <citation type="journal article" date="2016" name="Sci. Rep.">
        <title>Accelerated dysbiosis of gut microbiota during aggravation of DSS-induced colitis by a butyrate-producing bacterium.</title>
        <authorList>
            <person name="Zhang Q."/>
            <person name="Wu Y."/>
            <person name="Wang J."/>
            <person name="Wu G."/>
            <person name="Long W."/>
            <person name="Xue Z."/>
            <person name="Wang L."/>
            <person name="Zhang X."/>
            <person name="Pang X."/>
            <person name="Zhao Y."/>
            <person name="Zhao L."/>
            <person name="Zhang C."/>
        </authorList>
    </citation>
    <scope>NUCLEOTIDE SEQUENCE [LARGE SCALE GENOMIC DNA]</scope>
    <source>
        <strain evidence="3 4">BPB5</strain>
    </source>
</reference>
<dbReference type="RefSeq" id="WP_077326728.1">
    <property type="nucleotide sequence ID" value="NZ_CP012098.1"/>
</dbReference>
<gene>
    <name evidence="3" type="ORF">DO83_09835</name>
</gene>
<dbReference type="PROSITE" id="PS51257">
    <property type="entry name" value="PROKAR_LIPOPROTEIN"/>
    <property type="match status" value="1"/>
</dbReference>
<dbReference type="SMART" id="SM01324">
    <property type="entry name" value="YARHG"/>
    <property type="match status" value="1"/>
</dbReference>
<feature type="region of interest" description="Disordered" evidence="1">
    <location>
        <begin position="174"/>
        <end position="220"/>
    </location>
</feature>
<dbReference type="EMBL" id="CP012098">
    <property type="protein sequence ID" value="AQP39856.1"/>
    <property type="molecule type" value="Genomic_DNA"/>
</dbReference>
<evidence type="ECO:0000259" key="2">
    <source>
        <dbReference type="SMART" id="SM01324"/>
    </source>
</evidence>
<feature type="compositionally biased region" description="Acidic residues" evidence="1">
    <location>
        <begin position="194"/>
        <end position="206"/>
    </location>
</feature>
<protein>
    <recommendedName>
        <fullName evidence="2">YARHG domain-containing protein</fullName>
    </recommendedName>
</protein>
<dbReference type="InterPro" id="IPR025582">
    <property type="entry name" value="YARHG_dom"/>
</dbReference>
<evidence type="ECO:0000313" key="3">
    <source>
        <dbReference type="EMBL" id="AQP39856.1"/>
    </source>
</evidence>
<evidence type="ECO:0000256" key="1">
    <source>
        <dbReference type="SAM" id="MobiDB-lite"/>
    </source>
</evidence>
<accession>A0A1Q2C7Z6</accession>
<dbReference type="AlphaFoldDB" id="A0A1Q2C7Z6"/>
<proteinExistence type="predicted"/>
<dbReference type="InterPro" id="IPR038434">
    <property type="entry name" value="YARHG_sf"/>
</dbReference>
<organism evidence="3 4">
    <name type="scientific">Anaerostipes hadrus</name>
    <dbReference type="NCBI Taxonomy" id="649756"/>
    <lineage>
        <taxon>Bacteria</taxon>
        <taxon>Bacillati</taxon>
        <taxon>Bacillota</taxon>
        <taxon>Clostridia</taxon>
        <taxon>Lachnospirales</taxon>
        <taxon>Lachnospiraceae</taxon>
        <taxon>Anaerostipes</taxon>
    </lineage>
</organism>